<sequence>MVRSDPASGVTADSIGFPKQKSLLNSGINRTNRPNRLEEDKRPSGKIPNRILSWVLWGNTIPVRMEPTDRKSYERGLEASPVRRSVATYDFSFFTKTNKCNKNIPFAYVPVLSAHPGCSEIPSDDWFPKARRPLTFNLFSIILMGDITQLGVE</sequence>
<evidence type="ECO:0000256" key="1">
    <source>
        <dbReference type="SAM" id="MobiDB-lite"/>
    </source>
</evidence>
<proteinExistence type="predicted"/>
<evidence type="ECO:0000313" key="2">
    <source>
        <dbReference type="EMBL" id="GFS44000.1"/>
    </source>
</evidence>
<gene>
    <name evidence="2" type="ORF">NPIL_245901</name>
</gene>
<feature type="compositionally biased region" description="Polar residues" evidence="1">
    <location>
        <begin position="22"/>
        <end position="34"/>
    </location>
</feature>
<comment type="caution">
    <text evidence="2">The sequence shown here is derived from an EMBL/GenBank/DDBJ whole genome shotgun (WGS) entry which is preliminary data.</text>
</comment>
<organism evidence="2 3">
    <name type="scientific">Nephila pilipes</name>
    <name type="common">Giant wood spider</name>
    <name type="synonym">Nephila maculata</name>
    <dbReference type="NCBI Taxonomy" id="299642"/>
    <lineage>
        <taxon>Eukaryota</taxon>
        <taxon>Metazoa</taxon>
        <taxon>Ecdysozoa</taxon>
        <taxon>Arthropoda</taxon>
        <taxon>Chelicerata</taxon>
        <taxon>Arachnida</taxon>
        <taxon>Araneae</taxon>
        <taxon>Araneomorphae</taxon>
        <taxon>Entelegynae</taxon>
        <taxon>Araneoidea</taxon>
        <taxon>Nephilidae</taxon>
        <taxon>Nephila</taxon>
    </lineage>
</organism>
<evidence type="ECO:0000313" key="3">
    <source>
        <dbReference type="Proteomes" id="UP000887013"/>
    </source>
</evidence>
<dbReference type="AlphaFoldDB" id="A0A8X6JXY5"/>
<keyword evidence="3" id="KW-1185">Reference proteome</keyword>
<feature type="region of interest" description="Disordered" evidence="1">
    <location>
        <begin position="1"/>
        <end position="44"/>
    </location>
</feature>
<dbReference type="Proteomes" id="UP000887013">
    <property type="component" value="Unassembled WGS sequence"/>
</dbReference>
<name>A0A8X6JXY5_NEPPI</name>
<dbReference type="EMBL" id="BMAW01090282">
    <property type="protein sequence ID" value="GFS44000.1"/>
    <property type="molecule type" value="Genomic_DNA"/>
</dbReference>
<accession>A0A8X6JXY5</accession>
<reference evidence="2" key="1">
    <citation type="submission" date="2020-08" db="EMBL/GenBank/DDBJ databases">
        <title>Multicomponent nature underlies the extraordinary mechanical properties of spider dragline silk.</title>
        <authorList>
            <person name="Kono N."/>
            <person name="Nakamura H."/>
            <person name="Mori M."/>
            <person name="Yoshida Y."/>
            <person name="Ohtoshi R."/>
            <person name="Malay A.D."/>
            <person name="Moran D.A.P."/>
            <person name="Tomita M."/>
            <person name="Numata K."/>
            <person name="Arakawa K."/>
        </authorList>
    </citation>
    <scope>NUCLEOTIDE SEQUENCE</scope>
</reference>
<protein>
    <submittedName>
        <fullName evidence="2">Uncharacterized protein</fullName>
    </submittedName>
</protein>